<proteinExistence type="predicted"/>
<keyword evidence="4" id="KW-1185">Reference proteome</keyword>
<dbReference type="GeneID" id="95550359"/>
<evidence type="ECO:0000256" key="1">
    <source>
        <dbReference type="SAM" id="SignalP"/>
    </source>
</evidence>
<evidence type="ECO:0000313" key="3">
    <source>
        <dbReference type="EMBL" id="SMF49912.1"/>
    </source>
</evidence>
<dbReference type="OrthoDB" id="5383110at2"/>
<protein>
    <recommendedName>
        <fullName evidence="2">DUF4440 domain-containing protein</fullName>
    </recommendedName>
</protein>
<dbReference type="RefSeq" id="WP_085228529.1">
    <property type="nucleotide sequence ID" value="NZ_BSQD01000010.1"/>
</dbReference>
<dbReference type="Pfam" id="PF14534">
    <property type="entry name" value="DUF4440"/>
    <property type="match status" value="1"/>
</dbReference>
<dbReference type="Gene3D" id="3.10.450.50">
    <property type="match status" value="1"/>
</dbReference>
<dbReference type="Proteomes" id="UP000192911">
    <property type="component" value="Unassembled WGS sequence"/>
</dbReference>
<dbReference type="InterPro" id="IPR032710">
    <property type="entry name" value="NTF2-like_dom_sf"/>
</dbReference>
<dbReference type="AlphaFoldDB" id="A0A1X7FBZ9"/>
<feature type="chain" id="PRO_5012123496" description="DUF4440 domain-containing protein" evidence="1">
    <location>
        <begin position="29"/>
        <end position="155"/>
    </location>
</feature>
<dbReference type="InterPro" id="IPR027843">
    <property type="entry name" value="DUF4440"/>
</dbReference>
<evidence type="ECO:0000313" key="4">
    <source>
        <dbReference type="Proteomes" id="UP000192911"/>
    </source>
</evidence>
<keyword evidence="1" id="KW-0732">Signal</keyword>
<organism evidence="3 4">
    <name type="scientific">Trinickia caryophylli</name>
    <name type="common">Paraburkholderia caryophylli</name>
    <dbReference type="NCBI Taxonomy" id="28094"/>
    <lineage>
        <taxon>Bacteria</taxon>
        <taxon>Pseudomonadati</taxon>
        <taxon>Pseudomonadota</taxon>
        <taxon>Betaproteobacteria</taxon>
        <taxon>Burkholderiales</taxon>
        <taxon>Burkholderiaceae</taxon>
        <taxon>Trinickia</taxon>
    </lineage>
</organism>
<reference evidence="4" key="1">
    <citation type="submission" date="2017-04" db="EMBL/GenBank/DDBJ databases">
        <authorList>
            <person name="Varghese N."/>
            <person name="Submissions S."/>
        </authorList>
    </citation>
    <scope>NUCLEOTIDE SEQUENCE [LARGE SCALE GENOMIC DNA]</scope>
    <source>
        <strain evidence="4">Ballard 720</strain>
    </source>
</reference>
<sequence>MIVSSSFRRTLCSLAGVTLIVASGAVRATAPDENGAAVASAVEAMRSAMLASDGAALAKLVEDDLTYGHSSGRIQDKAAFLKELDGTHAFRSLTLSNQTVRVVGDDAIVRHVFDSENNQPDGKVTTSHIGVLQVWKHRPEGWRLLARQAYLLPKQ</sequence>
<evidence type="ECO:0000259" key="2">
    <source>
        <dbReference type="Pfam" id="PF14534"/>
    </source>
</evidence>
<feature type="signal peptide" evidence="1">
    <location>
        <begin position="1"/>
        <end position="28"/>
    </location>
</feature>
<dbReference type="EMBL" id="FXAH01000008">
    <property type="protein sequence ID" value="SMF49912.1"/>
    <property type="molecule type" value="Genomic_DNA"/>
</dbReference>
<feature type="domain" description="DUF4440" evidence="2">
    <location>
        <begin position="39"/>
        <end position="144"/>
    </location>
</feature>
<dbReference type="SUPFAM" id="SSF54427">
    <property type="entry name" value="NTF2-like"/>
    <property type="match status" value="1"/>
</dbReference>
<accession>A0A1X7FBZ9</accession>
<name>A0A1X7FBZ9_TRICW</name>
<dbReference type="STRING" id="28094.SAMN06295900_108195"/>
<gene>
    <name evidence="3" type="ORF">SAMN06295900_108195</name>
</gene>